<sequence>MRPMEDVRRKLFETGHANSEGSFVSRESFTQTVNKTPGGLGDGLSLGHGPLLLPAKHLRKTRRAPEPDAAGLLSYGCWQGKPFPRKGHGTPPPEGYEAELPKTSLKHPSYSHRLSFRERDPIGVYGYNGLRDDGYFKSPHRRKHLGEQRNRGSLVGAVLKDDGVERVSRRKPQPPLISTSDRVLGTNEGLTEEDINSTTAKSHRNAYGALRRPMTSPSAYHQPTVASVLAEVNSACNMRAVPQPQPAEYMAAFREARSSAEANRARSSRPSFVLG</sequence>
<feature type="region of interest" description="Disordered" evidence="1">
    <location>
        <begin position="12"/>
        <end position="42"/>
    </location>
</feature>
<feature type="compositionally biased region" description="Polar residues" evidence="1">
    <location>
        <begin position="16"/>
        <end position="35"/>
    </location>
</feature>
<gene>
    <name evidence="2" type="ORF">TSPGSL018_6946</name>
</gene>
<feature type="region of interest" description="Disordered" evidence="1">
    <location>
        <begin position="256"/>
        <end position="275"/>
    </location>
</feature>
<evidence type="ECO:0000256" key="1">
    <source>
        <dbReference type="SAM" id="MobiDB-lite"/>
    </source>
</evidence>
<name>A0A061SGL9_9CHLO</name>
<organism evidence="2">
    <name type="scientific">Tetraselmis sp. GSL018</name>
    <dbReference type="NCBI Taxonomy" id="582737"/>
    <lineage>
        <taxon>Eukaryota</taxon>
        <taxon>Viridiplantae</taxon>
        <taxon>Chlorophyta</taxon>
        <taxon>core chlorophytes</taxon>
        <taxon>Chlorodendrophyceae</taxon>
        <taxon>Chlorodendrales</taxon>
        <taxon>Chlorodendraceae</taxon>
        <taxon>Tetraselmis</taxon>
    </lineage>
</organism>
<dbReference type="AlphaFoldDB" id="A0A061SGL9"/>
<reference evidence="2" key="1">
    <citation type="submission" date="2014-05" db="EMBL/GenBank/DDBJ databases">
        <title>The transcriptome of the halophilic microalga Tetraselmis sp. GSL018 isolated from the Great Salt Lake, Utah.</title>
        <authorList>
            <person name="Jinkerson R.E."/>
            <person name="D'Adamo S."/>
            <person name="Posewitz M.C."/>
        </authorList>
    </citation>
    <scope>NUCLEOTIDE SEQUENCE</scope>
    <source>
        <strain evidence="2">GSL018</strain>
    </source>
</reference>
<proteinExistence type="predicted"/>
<accession>A0A061SGL9</accession>
<evidence type="ECO:0000313" key="2">
    <source>
        <dbReference type="EMBL" id="JAC81876.1"/>
    </source>
</evidence>
<dbReference type="EMBL" id="GBEZ01003247">
    <property type="protein sequence ID" value="JAC81876.1"/>
    <property type="molecule type" value="Transcribed_RNA"/>
</dbReference>
<protein>
    <submittedName>
        <fullName evidence="2">Uncharacterized protein</fullName>
    </submittedName>
</protein>